<evidence type="ECO:0000256" key="1">
    <source>
        <dbReference type="ARBA" id="ARBA00022679"/>
    </source>
</evidence>
<evidence type="ECO:0000256" key="2">
    <source>
        <dbReference type="ARBA" id="ARBA00022737"/>
    </source>
</evidence>
<feature type="binding site" evidence="4">
    <location>
        <position position="69"/>
    </location>
    <ligand>
        <name>substrate</name>
    </ligand>
</feature>
<sequence>MKVGIIGDGGHSRAVQEIILSDKQYEIIGVFDDQYKGFDKSNGVYFGPILSVNKMITDFPEMKWVVAIGDNVMRRQIVQSLDIDEGHYLTVIHPQAYVSPSAMLGSGTVVMAHAVINAAARVGKHAIINTGAIVEHDNQLEDFVHISPNTTLTGAVTIAEGTQVGAGATVIPNVTIGRWSIVGAGATVINDLPSGCTAMGMPAKVRTRHEIGGM</sequence>
<gene>
    <name evidence="6" type="primary">epsM</name>
    <name evidence="6" type="ORF">GCM10011391_06420</name>
</gene>
<dbReference type="InterPro" id="IPR041561">
    <property type="entry name" value="PglD_N"/>
</dbReference>
<dbReference type="CDD" id="cd03360">
    <property type="entry name" value="LbH_AT_putative"/>
    <property type="match status" value="1"/>
</dbReference>
<dbReference type="PANTHER" id="PTHR43300:SF7">
    <property type="entry name" value="UDP-N-ACETYLBACILLOSAMINE N-ACETYLTRANSFERASE"/>
    <property type="match status" value="1"/>
</dbReference>
<proteinExistence type="predicted"/>
<accession>A0A8J2VGU1</accession>
<dbReference type="InterPro" id="IPR020019">
    <property type="entry name" value="AcTrfase_PglD-like"/>
</dbReference>
<dbReference type="NCBIfam" id="TIGR03570">
    <property type="entry name" value="NeuD_NnaD"/>
    <property type="match status" value="1"/>
</dbReference>
<dbReference type="RefSeq" id="WP_188689079.1">
    <property type="nucleotide sequence ID" value="NZ_BMIR01000002.1"/>
</dbReference>
<keyword evidence="1" id="KW-0808">Transferase</keyword>
<dbReference type="Proteomes" id="UP000628775">
    <property type="component" value="Unassembled WGS sequence"/>
</dbReference>
<organism evidence="6 7">
    <name type="scientific">Pullulanibacillus camelliae</name>
    <dbReference type="NCBI Taxonomy" id="1707096"/>
    <lineage>
        <taxon>Bacteria</taxon>
        <taxon>Bacillati</taxon>
        <taxon>Bacillota</taxon>
        <taxon>Bacilli</taxon>
        <taxon>Bacillales</taxon>
        <taxon>Sporolactobacillaceae</taxon>
        <taxon>Pullulanibacillus</taxon>
    </lineage>
</organism>
<feature type="domain" description="PglD N-terminal" evidence="5">
    <location>
        <begin position="2"/>
        <end position="81"/>
    </location>
</feature>
<dbReference type="PROSITE" id="PS00101">
    <property type="entry name" value="HEXAPEP_TRANSFERASES"/>
    <property type="match status" value="1"/>
</dbReference>
<keyword evidence="7" id="KW-1185">Reference proteome</keyword>
<feature type="active site" description="Proton acceptor" evidence="3">
    <location>
        <position position="136"/>
    </location>
</feature>
<dbReference type="GO" id="GO:0016740">
    <property type="term" value="F:transferase activity"/>
    <property type="evidence" value="ECO:0007669"/>
    <property type="project" value="UniProtKB-KW"/>
</dbReference>
<evidence type="ECO:0000256" key="3">
    <source>
        <dbReference type="PIRSR" id="PIRSR620019-1"/>
    </source>
</evidence>
<feature type="binding site" evidence="4">
    <location>
        <position position="145"/>
    </location>
    <ligand>
        <name>acetyl-CoA</name>
        <dbReference type="ChEBI" id="CHEBI:57288"/>
    </ligand>
</feature>
<evidence type="ECO:0000313" key="7">
    <source>
        <dbReference type="Proteomes" id="UP000628775"/>
    </source>
</evidence>
<evidence type="ECO:0000313" key="6">
    <source>
        <dbReference type="EMBL" id="GGE30500.1"/>
    </source>
</evidence>
<comment type="caution">
    <text evidence="6">The sequence shown here is derived from an EMBL/GenBank/DDBJ whole genome shotgun (WGS) entry which is preliminary data.</text>
</comment>
<dbReference type="InterPro" id="IPR011004">
    <property type="entry name" value="Trimer_LpxA-like_sf"/>
</dbReference>
<name>A0A8J2VGU1_9BACL</name>
<feature type="site" description="Increases basicity of active site His" evidence="3">
    <location>
        <position position="137"/>
    </location>
</feature>
<reference evidence="6" key="2">
    <citation type="submission" date="2020-09" db="EMBL/GenBank/DDBJ databases">
        <authorList>
            <person name="Sun Q."/>
            <person name="Zhou Y."/>
        </authorList>
    </citation>
    <scope>NUCLEOTIDE SEQUENCE</scope>
    <source>
        <strain evidence="6">CGMCC 1.15371</strain>
    </source>
</reference>
<dbReference type="EMBL" id="BMIR01000002">
    <property type="protein sequence ID" value="GGE30500.1"/>
    <property type="molecule type" value="Genomic_DNA"/>
</dbReference>
<dbReference type="Pfam" id="PF00132">
    <property type="entry name" value="Hexapep"/>
    <property type="match status" value="1"/>
</dbReference>
<keyword evidence="2" id="KW-0677">Repeat</keyword>
<dbReference type="InterPro" id="IPR018357">
    <property type="entry name" value="Hexapep_transf_CS"/>
</dbReference>
<dbReference type="Gene3D" id="2.160.10.10">
    <property type="entry name" value="Hexapeptide repeat proteins"/>
    <property type="match status" value="1"/>
</dbReference>
<protein>
    <submittedName>
        <fullName evidence="6">Putative acetyltransferase EpsM</fullName>
    </submittedName>
</protein>
<reference evidence="6" key="1">
    <citation type="journal article" date="2014" name="Int. J. Syst. Evol. Microbiol.">
        <title>Complete genome sequence of Corynebacterium casei LMG S-19264T (=DSM 44701T), isolated from a smear-ripened cheese.</title>
        <authorList>
            <consortium name="US DOE Joint Genome Institute (JGI-PGF)"/>
            <person name="Walter F."/>
            <person name="Albersmeier A."/>
            <person name="Kalinowski J."/>
            <person name="Ruckert C."/>
        </authorList>
    </citation>
    <scope>NUCLEOTIDE SEQUENCE</scope>
    <source>
        <strain evidence="6">CGMCC 1.15371</strain>
    </source>
</reference>
<dbReference type="PANTHER" id="PTHR43300">
    <property type="entry name" value="ACETYLTRANSFERASE"/>
    <property type="match status" value="1"/>
</dbReference>
<dbReference type="SUPFAM" id="SSF51161">
    <property type="entry name" value="Trimeric LpxA-like enzymes"/>
    <property type="match status" value="1"/>
</dbReference>
<evidence type="ECO:0000259" key="5">
    <source>
        <dbReference type="Pfam" id="PF17836"/>
    </source>
</evidence>
<dbReference type="AlphaFoldDB" id="A0A8J2VGU1"/>
<dbReference type="InterPro" id="IPR050179">
    <property type="entry name" value="Trans_hexapeptide_repeat"/>
</dbReference>
<evidence type="ECO:0000256" key="4">
    <source>
        <dbReference type="PIRSR" id="PIRSR620019-2"/>
    </source>
</evidence>
<dbReference type="Pfam" id="PF17836">
    <property type="entry name" value="PglD_N"/>
    <property type="match status" value="1"/>
</dbReference>
<dbReference type="Gene3D" id="3.40.50.20">
    <property type="match status" value="1"/>
</dbReference>
<dbReference type="InterPro" id="IPR001451">
    <property type="entry name" value="Hexapep"/>
</dbReference>